<dbReference type="Proteomes" id="UP000053411">
    <property type="component" value="Unassembled WGS sequence"/>
</dbReference>
<dbReference type="EMBL" id="KN848063">
    <property type="protein sequence ID" value="KIY02954.1"/>
    <property type="molecule type" value="Genomic_DNA"/>
</dbReference>
<gene>
    <name evidence="2" type="ORF">Z520_01419</name>
</gene>
<protein>
    <submittedName>
        <fullName evidence="2">Uncharacterized protein</fullName>
    </submittedName>
</protein>
<dbReference type="AlphaFoldDB" id="A0A0D2L1P2"/>
<organism evidence="2 3">
    <name type="scientific">Fonsecaea multimorphosa CBS 102226</name>
    <dbReference type="NCBI Taxonomy" id="1442371"/>
    <lineage>
        <taxon>Eukaryota</taxon>
        <taxon>Fungi</taxon>
        <taxon>Dikarya</taxon>
        <taxon>Ascomycota</taxon>
        <taxon>Pezizomycotina</taxon>
        <taxon>Eurotiomycetes</taxon>
        <taxon>Chaetothyriomycetidae</taxon>
        <taxon>Chaetothyriales</taxon>
        <taxon>Herpotrichiellaceae</taxon>
        <taxon>Fonsecaea</taxon>
    </lineage>
</organism>
<feature type="region of interest" description="Disordered" evidence="1">
    <location>
        <begin position="348"/>
        <end position="369"/>
    </location>
</feature>
<evidence type="ECO:0000256" key="1">
    <source>
        <dbReference type="SAM" id="MobiDB-lite"/>
    </source>
</evidence>
<feature type="compositionally biased region" description="Low complexity" evidence="1">
    <location>
        <begin position="243"/>
        <end position="253"/>
    </location>
</feature>
<feature type="region of interest" description="Disordered" evidence="1">
    <location>
        <begin position="680"/>
        <end position="722"/>
    </location>
</feature>
<reference evidence="2 3" key="1">
    <citation type="submission" date="2015-01" db="EMBL/GenBank/DDBJ databases">
        <title>The Genome Sequence of Fonsecaea multimorphosa CBS 102226.</title>
        <authorList>
            <consortium name="The Broad Institute Genomics Platform"/>
            <person name="Cuomo C."/>
            <person name="de Hoog S."/>
            <person name="Gorbushina A."/>
            <person name="Stielow B."/>
            <person name="Teixiera M."/>
            <person name="Abouelleil A."/>
            <person name="Chapman S.B."/>
            <person name="Priest M."/>
            <person name="Young S.K."/>
            <person name="Wortman J."/>
            <person name="Nusbaum C."/>
            <person name="Birren B."/>
        </authorList>
    </citation>
    <scope>NUCLEOTIDE SEQUENCE [LARGE SCALE GENOMIC DNA]</scope>
    <source>
        <strain evidence="2 3">CBS 102226</strain>
    </source>
</reference>
<evidence type="ECO:0000313" key="2">
    <source>
        <dbReference type="EMBL" id="KIY02954.1"/>
    </source>
</evidence>
<name>A0A0D2L1P2_9EURO</name>
<feature type="region of interest" description="Disordered" evidence="1">
    <location>
        <begin position="225"/>
        <end position="253"/>
    </location>
</feature>
<feature type="compositionally biased region" description="Polar residues" evidence="1">
    <location>
        <begin position="619"/>
        <end position="641"/>
    </location>
</feature>
<proteinExistence type="predicted"/>
<dbReference type="OrthoDB" id="5323870at2759"/>
<dbReference type="GeneID" id="27707165"/>
<keyword evidence="3" id="KW-1185">Reference proteome</keyword>
<dbReference type="RefSeq" id="XP_016637076.1">
    <property type="nucleotide sequence ID" value="XM_016771937.1"/>
</dbReference>
<feature type="region of interest" description="Disordered" evidence="1">
    <location>
        <begin position="67"/>
        <end position="118"/>
    </location>
</feature>
<feature type="compositionally biased region" description="Polar residues" evidence="1">
    <location>
        <begin position="474"/>
        <end position="490"/>
    </location>
</feature>
<feature type="compositionally biased region" description="Polar residues" evidence="1">
    <location>
        <begin position="351"/>
        <end position="367"/>
    </location>
</feature>
<evidence type="ECO:0000313" key="3">
    <source>
        <dbReference type="Proteomes" id="UP000053411"/>
    </source>
</evidence>
<accession>A0A0D2L1P2</accession>
<sequence length="722" mass="78590">MAAQVSRPSRSLWACLSLHSSYELPHEAFRSHVYPRQSSNGSTVIVYGHEQGLRLVWYAGKGFKPPKKELPPPKINGTAKSDPMVIDIDDDDDEDAAGKKEVETGPAEFKEEEDEVDPSAPYRDVIRHVDIPLGTAASRIAVPHIVKDLAQAPPESWPAIYHDRIIVAAACTDLSLRVISAPLDPPAPEVHDVSKMGVQILKIEGSNSHQQFVSDISITHTAVLSKEQEDVEEQTQGKPQTRSQPQSKQASAESESQRWSLLVASVSCTGAGLLLVHQLPLLRNQLTSTADYPVPIRRIYLRSSCMNARVSFNTSPYPAERHSTLLITVPADSAVKVYQIFPSHTRERRGSTATADSVSSTRSTRLPSSDRGKFLISMLPSFRQKNTEVVQQRRKEVLDARWLIGGRAVVTLLEDGEWGIWDLEAVGPTSSSSGANLLRGHGNISGIQGGSLTRFAVRSHILPSTESKQKSSHTEVQPTSGSLVPMTPSTRKMRSEGLFHGSTSTDNSSKPNGQRGYGSIYVEEKLVSRVAHDESVLISYADETVYIPSILSFWKGESKPVRLPPSSLGGQVPLSLSLLPSSEASRNLFSGTNIFDNAVSRDFLIQTSHRLILSLEPLSSRSSAPDPSAQTAGAPSDQTLLASGDLDVEGMDRILDDMGGMPATKKPMNLFTKSVGFRIDDDDEDEDVDMGSPTPAKGRGLKMNGRKVLEGESAAAPRRLFT</sequence>
<feature type="region of interest" description="Disordered" evidence="1">
    <location>
        <begin position="619"/>
        <end position="642"/>
    </location>
</feature>
<dbReference type="VEuPathDB" id="FungiDB:Z520_01419"/>
<dbReference type="STRING" id="1442371.A0A0D2L1P2"/>
<feature type="compositionally biased region" description="Acidic residues" evidence="1">
    <location>
        <begin position="680"/>
        <end position="689"/>
    </location>
</feature>
<feature type="compositionally biased region" description="Polar residues" evidence="1">
    <location>
        <begin position="501"/>
        <end position="512"/>
    </location>
</feature>
<feature type="region of interest" description="Disordered" evidence="1">
    <location>
        <begin position="463"/>
        <end position="515"/>
    </location>
</feature>